<gene>
    <name evidence="2" type="ORF">WS74_1293</name>
</gene>
<feature type="transmembrane region" description="Helical" evidence="1">
    <location>
        <begin position="16"/>
        <end position="34"/>
    </location>
</feature>
<organism evidence="2 3">
    <name type="scientific">Weissella ceti</name>
    <dbReference type="NCBI Taxonomy" id="759620"/>
    <lineage>
        <taxon>Bacteria</taxon>
        <taxon>Bacillati</taxon>
        <taxon>Bacillota</taxon>
        <taxon>Bacilli</taxon>
        <taxon>Lactobacillales</taxon>
        <taxon>Lactobacillaceae</taxon>
        <taxon>Weissella</taxon>
    </lineage>
</organism>
<dbReference type="Proteomes" id="UP000029079">
    <property type="component" value="Chromosome"/>
</dbReference>
<evidence type="ECO:0000256" key="1">
    <source>
        <dbReference type="SAM" id="Phobius"/>
    </source>
</evidence>
<reference evidence="3" key="2">
    <citation type="submission" date="2014-08" db="EMBL/GenBank/DDBJ databases">
        <title>Complete genome of Weissella ceti strain WS74 isolated from diseased rainbow trout in Brazil.</title>
        <authorList>
            <person name="Figueiredo H.C.P."/>
            <person name="Leal C.A.G."/>
            <person name="Pereira F.L."/>
            <person name="Soares S.C."/>
            <person name="Dorella F.A."/>
            <person name="Carvalho A.F."/>
            <person name="Azevedo V.A.C."/>
        </authorList>
    </citation>
    <scope>NUCLEOTIDE SEQUENCE [LARGE SCALE GENOMIC DNA]</scope>
    <source>
        <strain evidence="3">WS74</strain>
    </source>
</reference>
<evidence type="ECO:0000313" key="3">
    <source>
        <dbReference type="Proteomes" id="UP000029079"/>
    </source>
</evidence>
<feature type="transmembrane region" description="Helical" evidence="1">
    <location>
        <begin position="40"/>
        <end position="59"/>
    </location>
</feature>
<feature type="transmembrane region" description="Helical" evidence="1">
    <location>
        <begin position="71"/>
        <end position="91"/>
    </location>
</feature>
<reference evidence="2 3" key="1">
    <citation type="journal article" date="2014" name="Genome Announc.">
        <title>Complete Genome Sequences of Fish Pathogenic Weissella ceti Strains WS74 and WS105.</title>
        <authorList>
            <person name="Figueiredo H.C."/>
            <person name="Leal C.A."/>
            <person name="Dorella F.A."/>
            <person name="Carvalho A.F."/>
            <person name="Soares S.C."/>
            <person name="Pereira F.L."/>
            <person name="Azevedo V.A."/>
        </authorList>
    </citation>
    <scope>NUCLEOTIDE SEQUENCE [LARGE SCALE GENOMIC DNA]</scope>
    <source>
        <strain evidence="2 3">WS74</strain>
    </source>
</reference>
<dbReference type="KEGG" id="wct:WS74_1293"/>
<dbReference type="PATRIC" id="fig|759620.7.peg.1242"/>
<dbReference type="RefSeq" id="WP_009765166.1">
    <property type="nucleotide sequence ID" value="NZ_CP009223.1"/>
</dbReference>
<accession>A0A075U0W4</accession>
<dbReference type="STRING" id="759620.WS105_1288"/>
<dbReference type="KEGG" id="wci:WS105_1288"/>
<keyword evidence="1" id="KW-1133">Transmembrane helix</keyword>
<dbReference type="AlphaFoldDB" id="A0A075U0W4"/>
<dbReference type="EMBL" id="CP009223">
    <property type="protein sequence ID" value="AIM63542.1"/>
    <property type="molecule type" value="Genomic_DNA"/>
</dbReference>
<protein>
    <submittedName>
        <fullName evidence="2">Uncharacterized protein</fullName>
    </submittedName>
</protein>
<evidence type="ECO:0000313" key="2">
    <source>
        <dbReference type="EMBL" id="AIM63542.1"/>
    </source>
</evidence>
<keyword evidence="1" id="KW-0812">Transmembrane</keyword>
<keyword evidence="3" id="KW-1185">Reference proteome</keyword>
<feature type="transmembrane region" description="Helical" evidence="1">
    <location>
        <begin position="97"/>
        <end position="118"/>
    </location>
</feature>
<name>A0A075U0W4_9LACO</name>
<keyword evidence="1" id="KW-0472">Membrane</keyword>
<sequence length="132" mass="14979">MMIKKKWASLLPFQQNLVALVVGVFIVTLVSNIITGREVWYNMSFVIMLIGMYVTWMLLEKFTRTSVQRFVIPFVIVWVGLSISSFFDGSYCDYTTFIVTGAVAAFVAVMMMLGAKLVETQLAEHEKESNDD</sequence>
<dbReference type="KEGG" id="wce:WS08_1223"/>
<proteinExistence type="predicted"/>